<proteinExistence type="predicted"/>
<gene>
    <name evidence="1" type="ORF">IAC77_01025</name>
</gene>
<sequence length="76" mass="8593">MSEKIDVLQARIKEDAEPVHAHNDMPDIKINSDLSVSETSIVVRKSREPDADGDVKPFGLSDKLENYIKLELEVWS</sequence>
<reference evidence="1" key="1">
    <citation type="submission" date="2020-10" db="EMBL/GenBank/DDBJ databases">
        <authorList>
            <person name="Gilroy R."/>
        </authorList>
    </citation>
    <scope>NUCLEOTIDE SEQUENCE</scope>
    <source>
        <strain evidence="1">B1-16210</strain>
    </source>
</reference>
<reference evidence="1" key="2">
    <citation type="journal article" date="2021" name="PeerJ">
        <title>Extensive microbial diversity within the chicken gut microbiome revealed by metagenomics and culture.</title>
        <authorList>
            <person name="Gilroy R."/>
            <person name="Ravi A."/>
            <person name="Getino M."/>
            <person name="Pursley I."/>
            <person name="Horton D.L."/>
            <person name="Alikhan N.F."/>
            <person name="Baker D."/>
            <person name="Gharbi K."/>
            <person name="Hall N."/>
            <person name="Watson M."/>
            <person name="Adriaenssens E.M."/>
            <person name="Foster-Nyarko E."/>
            <person name="Jarju S."/>
            <person name="Secka A."/>
            <person name="Antonio M."/>
            <person name="Oren A."/>
            <person name="Chaudhuri R.R."/>
            <person name="La Ragione R."/>
            <person name="Hildebrand F."/>
            <person name="Pallen M.J."/>
        </authorList>
    </citation>
    <scope>NUCLEOTIDE SEQUENCE</scope>
    <source>
        <strain evidence="1">B1-16210</strain>
    </source>
</reference>
<evidence type="ECO:0000313" key="1">
    <source>
        <dbReference type="EMBL" id="MBO8407026.1"/>
    </source>
</evidence>
<dbReference type="AlphaFoldDB" id="A0A940IBQ3"/>
<dbReference type="Proteomes" id="UP000721442">
    <property type="component" value="Unassembled WGS sequence"/>
</dbReference>
<name>A0A940IBQ3_9PROT</name>
<accession>A0A940IBQ3</accession>
<organism evidence="1 2">
    <name type="scientific">Candidatus Enterousia excrementavium</name>
    <dbReference type="NCBI Taxonomy" id="2840789"/>
    <lineage>
        <taxon>Bacteria</taxon>
        <taxon>Pseudomonadati</taxon>
        <taxon>Pseudomonadota</taxon>
        <taxon>Alphaproteobacteria</taxon>
        <taxon>Candidatus Enterousia</taxon>
    </lineage>
</organism>
<comment type="caution">
    <text evidence="1">The sequence shown here is derived from an EMBL/GenBank/DDBJ whole genome shotgun (WGS) entry which is preliminary data.</text>
</comment>
<evidence type="ECO:0000313" key="2">
    <source>
        <dbReference type="Proteomes" id="UP000721442"/>
    </source>
</evidence>
<dbReference type="EMBL" id="JADINE010000015">
    <property type="protein sequence ID" value="MBO8407026.1"/>
    <property type="molecule type" value="Genomic_DNA"/>
</dbReference>
<protein>
    <submittedName>
        <fullName evidence="1">Uncharacterized protein</fullName>
    </submittedName>
</protein>